<organism evidence="9 11">
    <name type="scientific">Synchytrium endobioticum</name>
    <dbReference type="NCBI Taxonomy" id="286115"/>
    <lineage>
        <taxon>Eukaryota</taxon>
        <taxon>Fungi</taxon>
        <taxon>Fungi incertae sedis</taxon>
        <taxon>Chytridiomycota</taxon>
        <taxon>Chytridiomycota incertae sedis</taxon>
        <taxon>Chytridiomycetes</taxon>
        <taxon>Synchytriales</taxon>
        <taxon>Synchytriaceae</taxon>
        <taxon>Synchytrium</taxon>
    </lineage>
</organism>
<comment type="subcellular location">
    <subcellularLocation>
        <location evidence="1">Mitochondrion</location>
    </subcellularLocation>
</comment>
<evidence type="ECO:0000313" key="9">
    <source>
        <dbReference type="EMBL" id="TPX32663.1"/>
    </source>
</evidence>
<proteinExistence type="inferred from homology"/>
<evidence type="ECO:0000313" key="10">
    <source>
        <dbReference type="EMBL" id="TPX47918.1"/>
    </source>
</evidence>
<evidence type="ECO:0000256" key="3">
    <source>
        <dbReference type="ARBA" id="ARBA00022980"/>
    </source>
</evidence>
<evidence type="ECO:0000256" key="6">
    <source>
        <dbReference type="ARBA" id="ARBA00035137"/>
    </source>
</evidence>
<dbReference type="EMBL" id="QEAM01000065">
    <property type="protein sequence ID" value="TPX47918.1"/>
    <property type="molecule type" value="Genomic_DNA"/>
</dbReference>
<evidence type="ECO:0000256" key="2">
    <source>
        <dbReference type="ARBA" id="ARBA00009864"/>
    </source>
</evidence>
<dbReference type="PANTHER" id="PTHR37799:SF1">
    <property type="entry name" value="SMALL RIBOSOMAL SUBUNIT PROTEIN MS23"/>
    <property type="match status" value="1"/>
</dbReference>
<accession>A0A507C546</accession>
<dbReference type="Pfam" id="PF13741">
    <property type="entry name" value="MRP-S25"/>
    <property type="match status" value="1"/>
</dbReference>
<name>A0A507C546_9FUNG</name>
<dbReference type="OrthoDB" id="5542239at2759"/>
<dbReference type="GO" id="GO:0003735">
    <property type="term" value="F:structural constituent of ribosome"/>
    <property type="evidence" value="ECO:0007669"/>
    <property type="project" value="InterPro"/>
</dbReference>
<dbReference type="STRING" id="286115.A0A507C546"/>
<feature type="compositionally biased region" description="Basic and acidic residues" evidence="8">
    <location>
        <begin position="207"/>
        <end position="216"/>
    </location>
</feature>
<comment type="similarity">
    <text evidence="2">Belongs to the mitochondrion-specific ribosomal protein mS23 family.</text>
</comment>
<evidence type="ECO:0000256" key="8">
    <source>
        <dbReference type="SAM" id="MobiDB-lite"/>
    </source>
</evidence>
<dbReference type="PANTHER" id="PTHR37799">
    <property type="entry name" value="37S RIBOSOMAL PROTEIN S25, MITOCHONDRIAL"/>
    <property type="match status" value="1"/>
</dbReference>
<keyword evidence="4" id="KW-0496">Mitochondrion</keyword>
<sequence>MAHRYIPKPKHNPFTIKDNASRAIGRFQTSTTKGAPASAAWAKAVSLAPPSPFQPRGVVPSEAGQFPESSHHALQRDALLSIRRIPHKNYSKKDRRMVSEKTHRPNRYYYTPPVIAYPQEDELRKVFYDTHPFELARPTVLVETEDTMSDKLELENFHTAQVSGETVIRHAMHLMHRQALPREEAYKQALDLFYTARAREDAQAQEKRAQRIEAAEKTPATAQSDPSGGRPWTLLYIKEEQEHLSQTEVFLTRKQQERAESLRAQKQPSIF</sequence>
<evidence type="ECO:0000256" key="4">
    <source>
        <dbReference type="ARBA" id="ARBA00023128"/>
    </source>
</evidence>
<evidence type="ECO:0000256" key="7">
    <source>
        <dbReference type="ARBA" id="ARBA00035421"/>
    </source>
</evidence>
<evidence type="ECO:0000313" key="11">
    <source>
        <dbReference type="Proteomes" id="UP000317494"/>
    </source>
</evidence>
<evidence type="ECO:0000256" key="1">
    <source>
        <dbReference type="ARBA" id="ARBA00004173"/>
    </source>
</evidence>
<dbReference type="AlphaFoldDB" id="A0A507C546"/>
<keyword evidence="5" id="KW-0687">Ribonucleoprotein</keyword>
<evidence type="ECO:0000313" key="12">
    <source>
        <dbReference type="Proteomes" id="UP000320475"/>
    </source>
</evidence>
<dbReference type="EMBL" id="QEAN01000563">
    <property type="protein sequence ID" value="TPX32663.1"/>
    <property type="molecule type" value="Genomic_DNA"/>
</dbReference>
<dbReference type="InterPro" id="IPR016939">
    <property type="entry name" value="Ribosomal_mS23_fun"/>
</dbReference>
<gene>
    <name evidence="10" type="ORF">SeLEV6574_g02377</name>
    <name evidence="9" type="ORF">SeMB42_g07589</name>
</gene>
<feature type="region of interest" description="Disordered" evidence="8">
    <location>
        <begin position="207"/>
        <end position="234"/>
    </location>
</feature>
<dbReference type="Proteomes" id="UP000317494">
    <property type="component" value="Unassembled WGS sequence"/>
</dbReference>
<keyword evidence="3" id="KW-0689">Ribosomal protein</keyword>
<evidence type="ECO:0000256" key="5">
    <source>
        <dbReference type="ARBA" id="ARBA00023274"/>
    </source>
</evidence>
<comment type="caution">
    <text evidence="9">The sequence shown here is derived from an EMBL/GenBank/DDBJ whole genome shotgun (WGS) entry which is preliminary data.</text>
</comment>
<keyword evidence="11" id="KW-1185">Reference proteome</keyword>
<dbReference type="Proteomes" id="UP000320475">
    <property type="component" value="Unassembled WGS sequence"/>
</dbReference>
<dbReference type="GO" id="GO:0005763">
    <property type="term" value="C:mitochondrial small ribosomal subunit"/>
    <property type="evidence" value="ECO:0007669"/>
    <property type="project" value="InterPro"/>
</dbReference>
<protein>
    <recommendedName>
        <fullName evidence="6">Small ribosomal subunit protein mS23</fullName>
    </recommendedName>
    <alternativeName>
        <fullName evidence="7">37S ribosomal protein S25, mitochondrial</fullName>
    </alternativeName>
</protein>
<dbReference type="VEuPathDB" id="FungiDB:SeMB42_g07589"/>
<reference evidence="11 12" key="1">
    <citation type="journal article" date="2019" name="Sci. Rep.">
        <title>Comparative genomics of chytrid fungi reveal insights into the obligate biotrophic and pathogenic lifestyle of Synchytrium endobioticum.</title>
        <authorList>
            <person name="van de Vossenberg B.T.L.H."/>
            <person name="Warris S."/>
            <person name="Nguyen H.D.T."/>
            <person name="van Gent-Pelzer M.P.E."/>
            <person name="Joly D.L."/>
            <person name="van de Geest H.C."/>
            <person name="Bonants P.J.M."/>
            <person name="Smith D.S."/>
            <person name="Levesque C.A."/>
            <person name="van der Lee T.A.J."/>
        </authorList>
    </citation>
    <scope>NUCLEOTIDE SEQUENCE [LARGE SCALE GENOMIC DNA]</scope>
    <source>
        <strain evidence="10 12">LEV6574</strain>
        <strain evidence="9 11">MB42</strain>
    </source>
</reference>